<dbReference type="Gene3D" id="3.40.109.10">
    <property type="entry name" value="NADH Oxidase"/>
    <property type="match status" value="1"/>
</dbReference>
<name>A0A8J8GEY4_9BACI</name>
<accession>A0A8J8GEY4</accession>
<dbReference type="AlphaFoldDB" id="A0A8J8GEY4"/>
<keyword evidence="3" id="KW-0285">Flavoprotein</keyword>
<keyword evidence="6" id="KW-0560">Oxidoreductase</keyword>
<keyword evidence="4" id="KW-0288">FMN</keyword>
<feature type="domain" description="Nitroreductase" evidence="8">
    <location>
        <begin position="18"/>
        <end position="195"/>
    </location>
</feature>
<dbReference type="RefSeq" id="WP_173731635.1">
    <property type="nucleotide sequence ID" value="NZ_JABTTE010000016.1"/>
</dbReference>
<evidence type="ECO:0000256" key="7">
    <source>
        <dbReference type="ARBA" id="ARBA00023027"/>
    </source>
</evidence>
<dbReference type="CDD" id="cd02149">
    <property type="entry name" value="NfsB-like"/>
    <property type="match status" value="1"/>
</dbReference>
<reference evidence="9" key="1">
    <citation type="submission" date="2020-06" db="EMBL/GenBank/DDBJ databases">
        <title>A novel thermopfilic bacterium from Erzurum, Turkey.</title>
        <authorList>
            <person name="Adiguzel A."/>
            <person name="Ay H."/>
            <person name="Baltaci M.O."/>
        </authorList>
    </citation>
    <scope>NUCLEOTIDE SEQUENCE</scope>
    <source>
        <strain evidence="9">P2</strain>
    </source>
</reference>
<comment type="caution">
    <text evidence="9">The sequence shown here is derived from an EMBL/GenBank/DDBJ whole genome shotgun (WGS) entry which is preliminary data.</text>
</comment>
<dbReference type="GO" id="GO:0046256">
    <property type="term" value="P:2,4,6-trinitrotoluene catabolic process"/>
    <property type="evidence" value="ECO:0007669"/>
    <property type="project" value="TreeGrafter"/>
</dbReference>
<protein>
    <submittedName>
        <fullName evidence="9">NAD(P)H-dependent oxidoreductase</fullName>
    </submittedName>
</protein>
<dbReference type="InterPro" id="IPR033878">
    <property type="entry name" value="NfsB-like"/>
</dbReference>
<sequence length="236" mass="27393">MDEKSKLKDLVLQAFHFRHATKEFDPNKKISDEDFRFILETGRLSPSSFGTEPWRFVVVQNAELREKIKNTAWGAYGKLPEASHFVLFLARTKVDTKYDSDYLRNHFKTFKQMPDEHMEKYLSRLEEFQKSDFKLLSDESTDKLDLLGKDRALFDWASKQTYIALGNMMTAAALIGIDSCPIEGFNIEKMNQLLEEEGLLEGGRFALSVMAAFGYRVKDPNPKTRRPFDDVVKWIE</sequence>
<evidence type="ECO:0000313" key="10">
    <source>
        <dbReference type="Proteomes" id="UP000625804"/>
    </source>
</evidence>
<comment type="cofactor">
    <cofactor evidence="1">
        <name>FMN</name>
        <dbReference type="ChEBI" id="CHEBI:58210"/>
    </cofactor>
</comment>
<dbReference type="PANTHER" id="PTHR23026:SF125">
    <property type="entry name" value="OXYGEN-INSENSITIVE NAD(P)H NITROREDUCTASE"/>
    <property type="match status" value="1"/>
</dbReference>
<dbReference type="EMBL" id="JABTTE010000016">
    <property type="protein sequence ID" value="NSL52427.1"/>
    <property type="molecule type" value="Genomic_DNA"/>
</dbReference>
<proteinExistence type="inferred from homology"/>
<organism evidence="9 10">
    <name type="scientific">Calidifontibacillus erzurumensis</name>
    <dbReference type="NCBI Taxonomy" id="2741433"/>
    <lineage>
        <taxon>Bacteria</taxon>
        <taxon>Bacillati</taxon>
        <taxon>Bacillota</taxon>
        <taxon>Bacilli</taxon>
        <taxon>Bacillales</taxon>
        <taxon>Bacillaceae</taxon>
        <taxon>Calidifontibacillus/Schinkia group</taxon>
        <taxon>Calidifontibacillus</taxon>
    </lineage>
</organism>
<keyword evidence="7" id="KW-0520">NAD</keyword>
<evidence type="ECO:0000256" key="2">
    <source>
        <dbReference type="ARBA" id="ARBA00007118"/>
    </source>
</evidence>
<evidence type="ECO:0000256" key="3">
    <source>
        <dbReference type="ARBA" id="ARBA00022630"/>
    </source>
</evidence>
<dbReference type="PANTHER" id="PTHR23026">
    <property type="entry name" value="NADPH NITROREDUCTASE"/>
    <property type="match status" value="1"/>
</dbReference>
<evidence type="ECO:0000256" key="5">
    <source>
        <dbReference type="ARBA" id="ARBA00022857"/>
    </source>
</evidence>
<dbReference type="Pfam" id="PF00881">
    <property type="entry name" value="Nitroreductase"/>
    <property type="match status" value="1"/>
</dbReference>
<dbReference type="GO" id="GO:0046857">
    <property type="term" value="F:oxidoreductase activity, acting on other nitrogenous compounds as donors, with NAD or NADP as acceptor"/>
    <property type="evidence" value="ECO:0007669"/>
    <property type="project" value="TreeGrafter"/>
</dbReference>
<dbReference type="GO" id="GO:0005829">
    <property type="term" value="C:cytosol"/>
    <property type="evidence" value="ECO:0007669"/>
    <property type="project" value="TreeGrafter"/>
</dbReference>
<evidence type="ECO:0000256" key="4">
    <source>
        <dbReference type="ARBA" id="ARBA00022643"/>
    </source>
</evidence>
<dbReference type="Proteomes" id="UP000625804">
    <property type="component" value="Unassembled WGS sequence"/>
</dbReference>
<keyword evidence="5" id="KW-0521">NADP</keyword>
<evidence type="ECO:0000313" key="9">
    <source>
        <dbReference type="EMBL" id="NSL52427.1"/>
    </source>
</evidence>
<dbReference type="InterPro" id="IPR050627">
    <property type="entry name" value="Nitroreductase/BluB"/>
</dbReference>
<evidence type="ECO:0000259" key="8">
    <source>
        <dbReference type="Pfam" id="PF00881"/>
    </source>
</evidence>
<comment type="similarity">
    <text evidence="2">Belongs to the nitroreductase family.</text>
</comment>
<dbReference type="InterPro" id="IPR000415">
    <property type="entry name" value="Nitroreductase-like"/>
</dbReference>
<gene>
    <name evidence="9" type="ORF">HR057_11750</name>
</gene>
<keyword evidence="10" id="KW-1185">Reference proteome</keyword>
<dbReference type="InterPro" id="IPR029479">
    <property type="entry name" value="Nitroreductase"/>
</dbReference>
<dbReference type="SUPFAM" id="SSF55469">
    <property type="entry name" value="FMN-dependent nitroreductase-like"/>
    <property type="match status" value="1"/>
</dbReference>
<evidence type="ECO:0000256" key="6">
    <source>
        <dbReference type="ARBA" id="ARBA00023002"/>
    </source>
</evidence>
<evidence type="ECO:0000256" key="1">
    <source>
        <dbReference type="ARBA" id="ARBA00001917"/>
    </source>
</evidence>